<dbReference type="Gene3D" id="3.10.20.30">
    <property type="match status" value="1"/>
</dbReference>
<evidence type="ECO:0000256" key="7">
    <source>
        <dbReference type="ARBA" id="ARBA00023004"/>
    </source>
</evidence>
<dbReference type="Pfam" id="PF00970">
    <property type="entry name" value="FAD_binding_6"/>
    <property type="match status" value="1"/>
</dbReference>
<dbReference type="CDD" id="cd00207">
    <property type="entry name" value="fer2"/>
    <property type="match status" value="1"/>
</dbReference>
<comment type="similarity">
    <text evidence="9">In the N-terminal section; belongs to the FAD-binding oxidoreductase type 6 family.</text>
</comment>
<dbReference type="PANTHER" id="PTHR47354:SF6">
    <property type="entry name" value="NADH OXIDOREDUCTASE HCR"/>
    <property type="match status" value="1"/>
</dbReference>
<dbReference type="Pfam" id="PF00175">
    <property type="entry name" value="NAD_binding_1"/>
    <property type="match status" value="1"/>
</dbReference>
<keyword evidence="4" id="KW-0479">Metal-binding</keyword>
<dbReference type="SUPFAM" id="SSF54292">
    <property type="entry name" value="2Fe-2S ferredoxin-like"/>
    <property type="match status" value="1"/>
</dbReference>
<dbReference type="Proteomes" id="UP001166585">
    <property type="component" value="Unassembled WGS sequence"/>
</dbReference>
<dbReference type="InterPro" id="IPR017927">
    <property type="entry name" value="FAD-bd_FR_type"/>
</dbReference>
<evidence type="ECO:0000256" key="4">
    <source>
        <dbReference type="ARBA" id="ARBA00022723"/>
    </source>
</evidence>
<keyword evidence="3" id="KW-0001">2Fe-2S</keyword>
<dbReference type="Gene3D" id="2.40.30.10">
    <property type="entry name" value="Translation factors"/>
    <property type="match status" value="1"/>
</dbReference>
<dbReference type="SUPFAM" id="SSF63380">
    <property type="entry name" value="Riboflavin synthase domain-like"/>
    <property type="match status" value="1"/>
</dbReference>
<dbReference type="PANTHER" id="PTHR47354">
    <property type="entry name" value="NADH OXIDOREDUCTASE HCR"/>
    <property type="match status" value="1"/>
</dbReference>
<evidence type="ECO:0000256" key="9">
    <source>
        <dbReference type="ARBA" id="ARBA00061434"/>
    </source>
</evidence>
<protein>
    <submittedName>
        <fullName evidence="12">Hybrid-cluster NAD(P)-dependent oxidoreductase</fullName>
    </submittedName>
</protein>
<reference evidence="12" key="1">
    <citation type="submission" date="2021-05" db="EMBL/GenBank/DDBJ databases">
        <authorList>
            <person name="Sun Q."/>
            <person name="Inoue M."/>
        </authorList>
    </citation>
    <scope>NUCLEOTIDE SEQUENCE</scope>
    <source>
        <strain evidence="12">VKM B-3255</strain>
    </source>
</reference>
<accession>A0ABS5RCH3</accession>
<dbReference type="InterPro" id="IPR012675">
    <property type="entry name" value="Beta-grasp_dom_sf"/>
</dbReference>
<dbReference type="SUPFAM" id="SSF52343">
    <property type="entry name" value="Ferredoxin reductase-like, C-terminal NADP-linked domain"/>
    <property type="match status" value="1"/>
</dbReference>
<evidence type="ECO:0000256" key="5">
    <source>
        <dbReference type="ARBA" id="ARBA00022827"/>
    </source>
</evidence>
<comment type="cofactor">
    <cofactor evidence="1">
        <name>FAD</name>
        <dbReference type="ChEBI" id="CHEBI:57692"/>
    </cofactor>
</comment>
<sequence length="388" mass="42298">MDALTASPSPDPAALRLAGNLPEWNPEADDILIVREIRDETADVKTFVLAPKEPCIFRYAPGQFLTLDLTINGEAINRCYTISSAPTRPHTLAITVKRVPGGPVSNFLHDHVKVGGELRAVGPMGDFSCFQKGTPSPTPRYLFLSGGSGITPLMSMARTFHDLGEPRDIVFVHAARSPADIIFRHELELMARNQKGSFRFAPICEGDSPFEPWHGLRGRLNLGLVNHIAPDFKEREIFVCGPAPFMAAVREMLKGAGFDMSRHHEESFDFAALAIDEPEIAADVIAAEGLQAVEQAPEPQVATYTIEFAKQKRTIECRSDMFVLDAARRAGVRLPSSCSKGLCGTCKSKLVSGTVEMKHGGGIRQREIDAGMALLCCSKPTSDLVVDR</sequence>
<dbReference type="InterPro" id="IPR008333">
    <property type="entry name" value="Cbr1-like_FAD-bd_dom"/>
</dbReference>
<dbReference type="InterPro" id="IPR050415">
    <property type="entry name" value="MRET"/>
</dbReference>
<dbReference type="PROSITE" id="PS51384">
    <property type="entry name" value="FAD_FR"/>
    <property type="match status" value="1"/>
</dbReference>
<evidence type="ECO:0000256" key="8">
    <source>
        <dbReference type="ARBA" id="ARBA00023014"/>
    </source>
</evidence>
<dbReference type="InterPro" id="IPR039261">
    <property type="entry name" value="FNR_nucleotide-bd"/>
</dbReference>
<dbReference type="PROSITE" id="PS51085">
    <property type="entry name" value="2FE2S_FER_2"/>
    <property type="match status" value="1"/>
</dbReference>
<comment type="caution">
    <text evidence="12">The sequence shown here is derived from an EMBL/GenBank/DDBJ whole genome shotgun (WGS) entry which is preliminary data.</text>
</comment>
<feature type="domain" description="2Fe-2S ferredoxin-type" evidence="10">
    <location>
        <begin position="304"/>
        <end position="388"/>
    </location>
</feature>
<evidence type="ECO:0000256" key="1">
    <source>
        <dbReference type="ARBA" id="ARBA00001974"/>
    </source>
</evidence>
<keyword evidence="8" id="KW-0411">Iron-sulfur</keyword>
<dbReference type="InterPro" id="IPR036010">
    <property type="entry name" value="2Fe-2S_ferredoxin-like_sf"/>
</dbReference>
<evidence type="ECO:0000313" key="13">
    <source>
        <dbReference type="Proteomes" id="UP001166585"/>
    </source>
</evidence>
<dbReference type="InterPro" id="IPR001041">
    <property type="entry name" value="2Fe-2S_ferredoxin-type"/>
</dbReference>
<evidence type="ECO:0000313" key="12">
    <source>
        <dbReference type="EMBL" id="MBS9479227.1"/>
    </source>
</evidence>
<gene>
    <name evidence="12" type="ORF">KIP89_19140</name>
</gene>
<keyword evidence="7" id="KW-0408">Iron</keyword>
<evidence type="ECO:0000259" key="11">
    <source>
        <dbReference type="PROSITE" id="PS51384"/>
    </source>
</evidence>
<dbReference type="EMBL" id="JAHCQH010000023">
    <property type="protein sequence ID" value="MBS9479227.1"/>
    <property type="molecule type" value="Genomic_DNA"/>
</dbReference>
<organism evidence="12 13">
    <name type="scientific">Ancylobacter radicis</name>
    <dbReference type="NCBI Taxonomy" id="2836179"/>
    <lineage>
        <taxon>Bacteria</taxon>
        <taxon>Pseudomonadati</taxon>
        <taxon>Pseudomonadota</taxon>
        <taxon>Alphaproteobacteria</taxon>
        <taxon>Hyphomicrobiales</taxon>
        <taxon>Xanthobacteraceae</taxon>
        <taxon>Ancylobacter</taxon>
    </lineage>
</organism>
<dbReference type="RefSeq" id="WP_213757190.1">
    <property type="nucleotide sequence ID" value="NZ_JAHCQH010000023.1"/>
</dbReference>
<dbReference type="InterPro" id="IPR001433">
    <property type="entry name" value="OxRdtase_FAD/NAD-bd"/>
</dbReference>
<evidence type="ECO:0000256" key="6">
    <source>
        <dbReference type="ARBA" id="ARBA00023002"/>
    </source>
</evidence>
<name>A0ABS5RCH3_9HYPH</name>
<dbReference type="CDD" id="cd06215">
    <property type="entry name" value="FNR_iron_sulfur_binding_1"/>
    <property type="match status" value="1"/>
</dbReference>
<keyword evidence="6" id="KW-0560">Oxidoreductase</keyword>
<dbReference type="InterPro" id="IPR017938">
    <property type="entry name" value="Riboflavin_synthase-like_b-brl"/>
</dbReference>
<evidence type="ECO:0000256" key="3">
    <source>
        <dbReference type="ARBA" id="ARBA00022714"/>
    </source>
</evidence>
<dbReference type="InterPro" id="IPR006058">
    <property type="entry name" value="2Fe2S_fd_BS"/>
</dbReference>
<proteinExistence type="inferred from homology"/>
<keyword evidence="13" id="KW-1185">Reference proteome</keyword>
<evidence type="ECO:0000259" key="10">
    <source>
        <dbReference type="PROSITE" id="PS51085"/>
    </source>
</evidence>
<dbReference type="PROSITE" id="PS00197">
    <property type="entry name" value="2FE2S_FER_1"/>
    <property type="match status" value="1"/>
</dbReference>
<dbReference type="Gene3D" id="3.40.50.80">
    <property type="entry name" value="Nucleotide-binding domain of ferredoxin-NADP reductase (FNR) module"/>
    <property type="match status" value="1"/>
</dbReference>
<keyword evidence="5" id="KW-0274">FAD</keyword>
<dbReference type="Pfam" id="PF00111">
    <property type="entry name" value="Fer2"/>
    <property type="match status" value="1"/>
</dbReference>
<feature type="domain" description="FAD-binding FR-type" evidence="11">
    <location>
        <begin position="27"/>
        <end position="130"/>
    </location>
</feature>
<evidence type="ECO:0000256" key="2">
    <source>
        <dbReference type="ARBA" id="ARBA00022630"/>
    </source>
</evidence>
<keyword evidence="2" id="KW-0285">Flavoprotein</keyword>
<dbReference type="PRINTS" id="PR00410">
    <property type="entry name" value="PHEHYDRXLASE"/>
</dbReference>